<dbReference type="EMBL" id="JAHXDE010000002">
    <property type="protein sequence ID" value="MCT8505045.1"/>
    <property type="molecule type" value="Genomic_DNA"/>
</dbReference>
<dbReference type="CDD" id="cd01627">
    <property type="entry name" value="HAD_TPP"/>
    <property type="match status" value="1"/>
</dbReference>
<comment type="pathway">
    <text evidence="1 4">Glycan biosynthesis; trehalose biosynthesis.</text>
</comment>
<gene>
    <name evidence="5" type="primary">otsB</name>
    <name evidence="5" type="ORF">KZO87_06625</name>
</gene>
<comment type="catalytic activity">
    <reaction evidence="4">
        <text>alpha,alpha-trehalose 6-phosphate + H2O = alpha,alpha-trehalose + phosphate</text>
        <dbReference type="Rhea" id="RHEA:23420"/>
        <dbReference type="ChEBI" id="CHEBI:15377"/>
        <dbReference type="ChEBI" id="CHEBI:16551"/>
        <dbReference type="ChEBI" id="CHEBI:43474"/>
        <dbReference type="ChEBI" id="CHEBI:58429"/>
        <dbReference type="EC" id="3.1.3.12"/>
    </reaction>
</comment>
<evidence type="ECO:0000256" key="1">
    <source>
        <dbReference type="ARBA" id="ARBA00005199"/>
    </source>
</evidence>
<dbReference type="InterPro" id="IPR003337">
    <property type="entry name" value="Trehalose_PPase"/>
</dbReference>
<dbReference type="SUPFAM" id="SSF56784">
    <property type="entry name" value="HAD-like"/>
    <property type="match status" value="1"/>
</dbReference>
<comment type="similarity">
    <text evidence="2 4">Belongs to the trehalose phosphatase family.</text>
</comment>
<proteinExistence type="inferred from homology"/>
<name>A0A9X2X1L7_9GAMM</name>
<dbReference type="Gene3D" id="3.40.50.1000">
    <property type="entry name" value="HAD superfamily/HAD-like"/>
    <property type="match status" value="1"/>
</dbReference>
<sequence>MNTETDIGMQTPLPSVLAFSNIALFLDFDGTLVSIASHPDAVTLPPRQRRLLSTLQTRLKGALAIISGRRLADMERLTAPLPLTLMGCHGAQWRDSDGTRHAERLESEATVHLGAALTEFSQRHPGTVFEDKTYAFALHYRQAPQYERACRDTMTRLWQAHRDAYQLTEGKCLLELRHHACHKGRAVQRLLDTPPFRLRTPMFIGDDRTDEDAFPVVNAHGGFSVRVGEAAQSQATYRLDSVEEVLSWLERQTRSMSR</sequence>
<organism evidence="5 6">
    <name type="scientific">Chromohalobacter moromii</name>
    <dbReference type="NCBI Taxonomy" id="2860329"/>
    <lineage>
        <taxon>Bacteria</taxon>
        <taxon>Pseudomonadati</taxon>
        <taxon>Pseudomonadota</taxon>
        <taxon>Gammaproteobacteria</taxon>
        <taxon>Oceanospirillales</taxon>
        <taxon>Halomonadaceae</taxon>
        <taxon>Chromohalobacter</taxon>
    </lineage>
</organism>
<keyword evidence="4" id="KW-0479">Metal-binding</keyword>
<dbReference type="RefSeq" id="WP_247620529.1">
    <property type="nucleotide sequence ID" value="NZ_JAHXCZ010000002.1"/>
</dbReference>
<dbReference type="GO" id="GO:0005992">
    <property type="term" value="P:trehalose biosynthetic process"/>
    <property type="evidence" value="ECO:0007669"/>
    <property type="project" value="InterPro"/>
</dbReference>
<dbReference type="NCBIfam" id="TIGR00685">
    <property type="entry name" value="T6PP"/>
    <property type="match status" value="1"/>
</dbReference>
<reference evidence="5" key="2">
    <citation type="journal article" date="2022" name="Syst. Appl. Microbiol.">
        <title>Chromohalobacter moromii sp. nov., a moderately halophilic bacterium isolated from lupine-based moromi fermentation.</title>
        <authorList>
            <person name="Lulf R.H."/>
            <person name="Hilgarth M."/>
            <person name="Ehrmann M.A."/>
        </authorList>
    </citation>
    <scope>NUCLEOTIDE SEQUENCE</scope>
    <source>
        <strain evidence="5">TMW 2.2304</strain>
    </source>
</reference>
<dbReference type="InterPro" id="IPR044651">
    <property type="entry name" value="OTSB-like"/>
</dbReference>
<dbReference type="PANTHER" id="PTHR43768:SF3">
    <property type="entry name" value="TREHALOSE 6-PHOSPHATE PHOSPHATASE"/>
    <property type="match status" value="1"/>
</dbReference>
<dbReference type="Pfam" id="PF02358">
    <property type="entry name" value="Trehalose_PPase"/>
    <property type="match status" value="1"/>
</dbReference>
<dbReference type="NCBIfam" id="TIGR01484">
    <property type="entry name" value="HAD-SF-IIB"/>
    <property type="match status" value="1"/>
</dbReference>
<keyword evidence="6" id="KW-1185">Reference proteome</keyword>
<dbReference type="AlphaFoldDB" id="A0A9X2X1L7"/>
<evidence type="ECO:0000256" key="3">
    <source>
        <dbReference type="ARBA" id="ARBA00022801"/>
    </source>
</evidence>
<evidence type="ECO:0000313" key="5">
    <source>
        <dbReference type="EMBL" id="MCT8505045.1"/>
    </source>
</evidence>
<dbReference type="GO" id="GO:0000287">
    <property type="term" value="F:magnesium ion binding"/>
    <property type="evidence" value="ECO:0007669"/>
    <property type="project" value="UniProtKB-ARBA"/>
</dbReference>
<dbReference type="EC" id="3.1.3.12" evidence="4"/>
<dbReference type="InterPro" id="IPR023214">
    <property type="entry name" value="HAD_sf"/>
</dbReference>
<comment type="cofactor">
    <cofactor evidence="4">
        <name>Mg(2+)</name>
        <dbReference type="ChEBI" id="CHEBI:18420"/>
    </cofactor>
</comment>
<dbReference type="InterPro" id="IPR006379">
    <property type="entry name" value="HAD-SF_hydro_IIB"/>
</dbReference>
<evidence type="ECO:0000313" key="6">
    <source>
        <dbReference type="Proteomes" id="UP001145353"/>
    </source>
</evidence>
<reference evidence="5" key="1">
    <citation type="submission" date="2021-07" db="EMBL/GenBank/DDBJ databases">
        <authorList>
            <person name="Luelf R.H."/>
        </authorList>
    </citation>
    <scope>NUCLEOTIDE SEQUENCE</scope>
    <source>
        <strain evidence="5">TMW 2.2304</strain>
    </source>
</reference>
<keyword evidence="4" id="KW-0460">Magnesium</keyword>
<accession>A0A9X2X1L7</accession>
<dbReference type="Gene3D" id="3.30.70.1020">
    <property type="entry name" value="Trehalose-6-phosphate phosphatase related protein, domain 2"/>
    <property type="match status" value="1"/>
</dbReference>
<dbReference type="PROSITE" id="PS01228">
    <property type="entry name" value="COF_1"/>
    <property type="match status" value="1"/>
</dbReference>
<keyword evidence="3 4" id="KW-0378">Hydrolase</keyword>
<evidence type="ECO:0000256" key="4">
    <source>
        <dbReference type="RuleBase" id="RU361117"/>
    </source>
</evidence>
<evidence type="ECO:0000256" key="2">
    <source>
        <dbReference type="ARBA" id="ARBA00008770"/>
    </source>
</evidence>
<dbReference type="InterPro" id="IPR036412">
    <property type="entry name" value="HAD-like_sf"/>
</dbReference>
<protein>
    <recommendedName>
        <fullName evidence="4">Trehalose 6-phosphate phosphatase</fullName>
        <ecNumber evidence="4">3.1.3.12</ecNumber>
    </recommendedName>
</protein>
<dbReference type="GO" id="GO:0004805">
    <property type="term" value="F:trehalose-phosphatase activity"/>
    <property type="evidence" value="ECO:0007669"/>
    <property type="project" value="UniProtKB-EC"/>
</dbReference>
<comment type="function">
    <text evidence="4">Removes the phosphate from trehalose 6-phosphate to produce free trehalose.</text>
</comment>
<comment type="caution">
    <text evidence="5">The sequence shown here is derived from an EMBL/GenBank/DDBJ whole genome shotgun (WGS) entry which is preliminary data.</text>
</comment>
<dbReference type="PANTHER" id="PTHR43768">
    <property type="entry name" value="TREHALOSE 6-PHOSPHATE PHOSPHATASE"/>
    <property type="match status" value="1"/>
</dbReference>
<dbReference type="Proteomes" id="UP001145353">
    <property type="component" value="Unassembled WGS sequence"/>
</dbReference>